<dbReference type="GeneID" id="20283330"/>
<protein>
    <submittedName>
        <fullName evidence="1">Uncharacterized protein</fullName>
    </submittedName>
</protein>
<dbReference type="KEGG" id="vg:20283330"/>
<accession>A0A076G7M1</accession>
<organism evidence="1 2">
    <name type="scientific">Bacillus phage Bobb</name>
    <dbReference type="NCBI Taxonomy" id="1527469"/>
    <lineage>
        <taxon>Viruses</taxon>
        <taxon>Duplodnaviria</taxon>
        <taxon>Heunggongvirae</taxon>
        <taxon>Uroviricota</taxon>
        <taxon>Caudoviricetes</taxon>
        <taxon>Herelleviridae</taxon>
        <taxon>Bastillevirinae</taxon>
        <taxon>Agatevirus</taxon>
        <taxon>Agatevirus bobb</taxon>
    </lineage>
</organism>
<evidence type="ECO:0000313" key="2">
    <source>
        <dbReference type="Proteomes" id="UP000028664"/>
    </source>
</evidence>
<proteinExistence type="predicted"/>
<dbReference type="Proteomes" id="UP000028664">
    <property type="component" value="Segment"/>
</dbReference>
<dbReference type="RefSeq" id="YP_009056312.1">
    <property type="nucleotide sequence ID" value="NC_024792.1"/>
</dbReference>
<dbReference type="OrthoDB" id="32593at10239"/>
<evidence type="ECO:0000313" key="1">
    <source>
        <dbReference type="EMBL" id="AII27944.1"/>
    </source>
</evidence>
<dbReference type="EMBL" id="KM051843">
    <property type="protein sequence ID" value="AII27944.1"/>
    <property type="molecule type" value="Genomic_DNA"/>
</dbReference>
<reference evidence="1 2" key="1">
    <citation type="submission" date="2014-06" db="EMBL/GenBank/DDBJ databases">
        <title>Bioinformatic genomic analysis of Bacillus phage Bobb.</title>
        <authorList>
            <person name="Lewis H.M.N."/>
            <person name="Temple L."/>
            <person name="Barth R.N."/>
            <person name="Bowles K.M."/>
            <person name="Churchin D.I."/>
            <person name="Scott-Croshaw C."/>
            <person name="Glasgow G.H."/>
            <person name="Gloe M.W."/>
            <person name="McGough T.M."/>
            <person name="Nutbrown S.A."/>
            <person name="Romulus S.R."/>
            <person name="Sanders K.A.M."/>
            <person name="Diachok C.R."/>
            <person name="Serigano J.P."/>
            <person name="Shin D."/>
            <person name="Suresh M.H."/>
            <person name="Conner A.R.N."/>
            <person name="Korba R.M."/>
            <person name="Livermore R.J."/>
            <person name="Rohlf M.B."/>
            <person name="Utterback S.D."/>
            <person name="Wilson V.E."/>
        </authorList>
    </citation>
    <scope>NUCLEOTIDE SEQUENCE [LARGE SCALE GENOMIC DNA]</scope>
</reference>
<name>A0A076G7M1_9CAUD</name>
<keyword evidence="2" id="KW-1185">Reference proteome</keyword>
<sequence>MEIVLQYTTDMQQADSFPIRVKLGPAIPGATLKMITTSRKRIVAISDNRKEVHFKLEDYNTEVTVPANRLEVVLPANLSVIVAADMLPFLSEEDIDLAVQTMSKESLTRTIIKLVSRDSWRKEHVQYLRAKVRAKQEVLDRIYSILDSSEAAGEGTYSEDN</sequence>